<sequence length="603" mass="67072">MDWQPTVIAGLICLLLPTQISLANAWSLPARQADRSDLALTPARQQVGRRLNEVSPYLDLALCPIRAEPWTCARQQSGRILDVWDGELNVQWQKLKVEADRQMNATIERRGYSTSELPVKEKPSTILKKIEIGTNYMKKYLAESMDGFLGREYEYLQTPKAAEDDSETDQSGNSAEDDDEADADDASNAAEEEEENADDEDAEADANNEEDDDEEEDDDRDEEDDDSDSTAEQDQDKDKDQEPGAEADNEDEDVDEAVSAPESDTEKENTPSVFSGAPAAQTQGDGKNPVLAEDNTSTGVEFIELQDGDETAAGALKKPGGGKRKKNKKGDKRKKNQKNKRKGQGSDTQPSTLVVVQAAPEHHEVDSGHEHGSSVISHGSADDTESVGKPMRKRKQKRRMKGKRKRKGQHGSAVVEHEQSDLSLGLGLLDELADADDVLSGVGGGKRKHRNPLNYGRSNGVTRGKKKKKKKAIAKFIMIGSFLKAKIELLLKILGAHLQVKFFAIALIGLLINIARFWIDVKRGSPPSKVVYVEHAHHQHHYEDHGDDWSEPGSYWKRSLQTDPSIEDTDSSTDSYQVRQPQQQSQIQDPHYLAYRNQYGQWH</sequence>
<evidence type="ECO:0000256" key="1">
    <source>
        <dbReference type="SAM" id="MobiDB-lite"/>
    </source>
</evidence>
<feature type="transmembrane region" description="Helical" evidence="2">
    <location>
        <begin position="502"/>
        <end position="519"/>
    </location>
</feature>
<feature type="compositionally biased region" description="Basic residues" evidence="1">
    <location>
        <begin position="320"/>
        <end position="343"/>
    </location>
</feature>
<organism evidence="4 5">
    <name type="scientific">Drosophila yakuba</name>
    <name type="common">Fruit fly</name>
    <dbReference type="NCBI Taxonomy" id="7245"/>
    <lineage>
        <taxon>Eukaryota</taxon>
        <taxon>Metazoa</taxon>
        <taxon>Ecdysozoa</taxon>
        <taxon>Arthropoda</taxon>
        <taxon>Hexapoda</taxon>
        <taxon>Insecta</taxon>
        <taxon>Pterygota</taxon>
        <taxon>Neoptera</taxon>
        <taxon>Endopterygota</taxon>
        <taxon>Diptera</taxon>
        <taxon>Brachycera</taxon>
        <taxon>Muscomorpha</taxon>
        <taxon>Ephydroidea</taxon>
        <taxon>Drosophilidae</taxon>
        <taxon>Drosophila</taxon>
        <taxon>Sophophora</taxon>
    </lineage>
</organism>
<accession>B4PGN0</accession>
<keyword evidence="2" id="KW-0812">Transmembrane</keyword>
<dbReference type="OrthoDB" id="7429417at2759"/>
<feature type="compositionally biased region" description="Basic and acidic residues" evidence="1">
    <location>
        <begin position="360"/>
        <end position="372"/>
    </location>
</feature>
<dbReference type="PANTHER" id="PTHR48209:SF2">
    <property type="entry name" value="FI24008P1"/>
    <property type="match status" value="1"/>
</dbReference>
<dbReference type="HOGENOM" id="CLU_455811_0_0_1"/>
<evidence type="ECO:0000256" key="3">
    <source>
        <dbReference type="SAM" id="SignalP"/>
    </source>
</evidence>
<feature type="signal peptide" evidence="3">
    <location>
        <begin position="1"/>
        <end position="25"/>
    </location>
</feature>
<proteinExistence type="predicted"/>
<reference evidence="4 5" key="1">
    <citation type="journal article" date="2007" name="Nature">
        <title>Evolution of genes and genomes on the Drosophila phylogeny.</title>
        <authorList>
            <consortium name="Drosophila 12 Genomes Consortium"/>
            <person name="Clark A.G."/>
            <person name="Eisen M.B."/>
            <person name="Smith D.R."/>
            <person name="Bergman C.M."/>
            <person name="Oliver B."/>
            <person name="Markow T.A."/>
            <person name="Kaufman T.C."/>
            <person name="Kellis M."/>
            <person name="Gelbart W."/>
            <person name="Iyer V.N."/>
            <person name="Pollard D.A."/>
            <person name="Sackton T.B."/>
            <person name="Larracuente A.M."/>
            <person name="Singh N.D."/>
            <person name="Abad J.P."/>
            <person name="Abt D.N."/>
            <person name="Adryan B."/>
            <person name="Aguade M."/>
            <person name="Akashi H."/>
            <person name="Anderson W.W."/>
            <person name="Aquadro C.F."/>
            <person name="Ardell D.H."/>
            <person name="Arguello R."/>
            <person name="Artieri C.G."/>
            <person name="Barbash D.A."/>
            <person name="Barker D."/>
            <person name="Barsanti P."/>
            <person name="Batterham P."/>
            <person name="Batzoglou S."/>
            <person name="Begun D."/>
            <person name="Bhutkar A."/>
            <person name="Blanco E."/>
            <person name="Bosak S.A."/>
            <person name="Bradley R.K."/>
            <person name="Brand A.D."/>
            <person name="Brent M.R."/>
            <person name="Brooks A.N."/>
            <person name="Brown R.H."/>
            <person name="Butlin R.K."/>
            <person name="Caggese C."/>
            <person name="Calvi B.R."/>
            <person name="Bernardo de Carvalho A."/>
            <person name="Caspi A."/>
            <person name="Castrezana S."/>
            <person name="Celniker S.E."/>
            <person name="Chang J.L."/>
            <person name="Chapple C."/>
            <person name="Chatterji S."/>
            <person name="Chinwalla A."/>
            <person name="Civetta A."/>
            <person name="Clifton S.W."/>
            <person name="Comeron J.M."/>
            <person name="Costello J.C."/>
            <person name="Coyne J.A."/>
            <person name="Daub J."/>
            <person name="David R.G."/>
            <person name="Delcher A.L."/>
            <person name="Delehaunty K."/>
            <person name="Do C.B."/>
            <person name="Ebling H."/>
            <person name="Edwards K."/>
            <person name="Eickbush T."/>
            <person name="Evans J.D."/>
            <person name="Filipski A."/>
            <person name="Findeiss S."/>
            <person name="Freyhult E."/>
            <person name="Fulton L."/>
            <person name="Fulton R."/>
            <person name="Garcia A.C."/>
            <person name="Gardiner A."/>
            <person name="Garfield D.A."/>
            <person name="Garvin B.E."/>
            <person name="Gibson G."/>
            <person name="Gilbert D."/>
            <person name="Gnerre S."/>
            <person name="Godfrey J."/>
            <person name="Good R."/>
            <person name="Gotea V."/>
            <person name="Gravely B."/>
            <person name="Greenberg A.J."/>
            <person name="Griffiths-Jones S."/>
            <person name="Gross S."/>
            <person name="Guigo R."/>
            <person name="Gustafson E.A."/>
            <person name="Haerty W."/>
            <person name="Hahn M.W."/>
            <person name="Halligan D.L."/>
            <person name="Halpern A.L."/>
            <person name="Halter G.M."/>
            <person name="Han M.V."/>
            <person name="Heger A."/>
            <person name="Hillier L."/>
            <person name="Hinrichs A.S."/>
            <person name="Holmes I."/>
            <person name="Hoskins R.A."/>
            <person name="Hubisz M.J."/>
            <person name="Hultmark D."/>
            <person name="Huntley M.A."/>
            <person name="Jaffe D.B."/>
            <person name="Jagadeeshan S."/>
            <person name="Jeck W.R."/>
            <person name="Johnson J."/>
            <person name="Jones C.D."/>
            <person name="Jordan W.C."/>
            <person name="Karpen G.H."/>
            <person name="Kataoka E."/>
            <person name="Keightley P.D."/>
            <person name="Kheradpour P."/>
            <person name="Kirkness E.F."/>
            <person name="Koerich L.B."/>
            <person name="Kristiansen K."/>
            <person name="Kudrna D."/>
            <person name="Kulathinal R.J."/>
            <person name="Kumar S."/>
            <person name="Kwok R."/>
            <person name="Lander E."/>
            <person name="Langley C.H."/>
            <person name="Lapoint R."/>
            <person name="Lazzaro B.P."/>
            <person name="Lee S.J."/>
            <person name="Levesque L."/>
            <person name="Li R."/>
            <person name="Lin C.F."/>
            <person name="Lin M.F."/>
            <person name="Lindblad-Toh K."/>
            <person name="Llopart A."/>
            <person name="Long M."/>
            <person name="Low L."/>
            <person name="Lozovsky E."/>
            <person name="Lu J."/>
            <person name="Luo M."/>
            <person name="Machado C.A."/>
            <person name="Makalowski W."/>
            <person name="Marzo M."/>
            <person name="Matsuda M."/>
            <person name="Matzkin L."/>
            <person name="McAllister B."/>
            <person name="McBride C.S."/>
            <person name="McKernan B."/>
            <person name="McKernan K."/>
            <person name="Mendez-Lago M."/>
            <person name="Minx P."/>
            <person name="Mollenhauer M.U."/>
            <person name="Montooth K."/>
            <person name="Mount S.M."/>
            <person name="Mu X."/>
            <person name="Myers E."/>
            <person name="Negre B."/>
            <person name="Newfeld S."/>
            <person name="Nielsen R."/>
            <person name="Noor M.A."/>
            <person name="O'Grady P."/>
            <person name="Pachter L."/>
            <person name="Papaceit M."/>
            <person name="Parisi M.J."/>
            <person name="Parisi M."/>
            <person name="Parts L."/>
            <person name="Pedersen J.S."/>
            <person name="Pesole G."/>
            <person name="Phillippy A.M."/>
            <person name="Ponting C.P."/>
            <person name="Pop M."/>
            <person name="Porcelli D."/>
            <person name="Powell J.R."/>
            <person name="Prohaska S."/>
            <person name="Pruitt K."/>
            <person name="Puig M."/>
            <person name="Quesneville H."/>
            <person name="Ram K.R."/>
            <person name="Rand D."/>
            <person name="Rasmussen M.D."/>
            <person name="Reed L.K."/>
            <person name="Reenan R."/>
            <person name="Reily A."/>
            <person name="Remington K.A."/>
            <person name="Rieger T.T."/>
            <person name="Ritchie M.G."/>
            <person name="Robin C."/>
            <person name="Rogers Y.H."/>
            <person name="Rohde C."/>
            <person name="Rozas J."/>
            <person name="Rubenfield M.J."/>
            <person name="Ruiz A."/>
            <person name="Russo S."/>
            <person name="Salzberg S.L."/>
            <person name="Sanchez-Gracia A."/>
            <person name="Saranga D.J."/>
            <person name="Sato H."/>
            <person name="Schaeffer S.W."/>
            <person name="Schatz M.C."/>
            <person name="Schlenke T."/>
            <person name="Schwartz R."/>
            <person name="Segarra C."/>
            <person name="Singh R.S."/>
            <person name="Sirot L."/>
            <person name="Sirota M."/>
            <person name="Sisneros N.B."/>
            <person name="Smith C.D."/>
            <person name="Smith T.F."/>
            <person name="Spieth J."/>
            <person name="Stage D.E."/>
            <person name="Stark A."/>
            <person name="Stephan W."/>
            <person name="Strausberg R.L."/>
            <person name="Strempel S."/>
            <person name="Sturgill D."/>
            <person name="Sutton G."/>
            <person name="Sutton G.G."/>
            <person name="Tao W."/>
            <person name="Teichmann S."/>
            <person name="Tobari Y.N."/>
            <person name="Tomimura Y."/>
            <person name="Tsolas J.M."/>
            <person name="Valente V.L."/>
            <person name="Venter E."/>
            <person name="Venter J.C."/>
            <person name="Vicario S."/>
            <person name="Vieira F.G."/>
            <person name="Vilella A.J."/>
            <person name="Villasante A."/>
            <person name="Walenz B."/>
            <person name="Wang J."/>
            <person name="Wasserman M."/>
            <person name="Watts T."/>
            <person name="Wilson D."/>
            <person name="Wilson R.K."/>
            <person name="Wing R.A."/>
            <person name="Wolfner M.F."/>
            <person name="Wong A."/>
            <person name="Wong G.K."/>
            <person name="Wu C.I."/>
            <person name="Wu G."/>
            <person name="Yamamoto D."/>
            <person name="Yang H.P."/>
            <person name="Yang S.P."/>
            <person name="Yorke J.A."/>
            <person name="Yoshida K."/>
            <person name="Zdobnov E."/>
            <person name="Zhang P."/>
            <person name="Zhang Y."/>
            <person name="Zimin A.V."/>
            <person name="Baldwin J."/>
            <person name="Abdouelleil A."/>
            <person name="Abdulkadir J."/>
            <person name="Abebe A."/>
            <person name="Abera B."/>
            <person name="Abreu J."/>
            <person name="Acer S.C."/>
            <person name="Aftuck L."/>
            <person name="Alexander A."/>
            <person name="An P."/>
            <person name="Anderson E."/>
            <person name="Anderson S."/>
            <person name="Arachi H."/>
            <person name="Azer M."/>
            <person name="Bachantsang P."/>
            <person name="Barry A."/>
            <person name="Bayul T."/>
            <person name="Berlin A."/>
            <person name="Bessette D."/>
            <person name="Bloom T."/>
            <person name="Blye J."/>
            <person name="Boguslavskiy L."/>
            <person name="Bonnet C."/>
            <person name="Boukhgalter B."/>
            <person name="Bourzgui I."/>
            <person name="Brown A."/>
            <person name="Cahill P."/>
            <person name="Channer S."/>
            <person name="Cheshatsang Y."/>
            <person name="Chuda L."/>
            <person name="Citroen M."/>
            <person name="Collymore A."/>
            <person name="Cooke P."/>
            <person name="Costello M."/>
            <person name="D'Aco K."/>
            <person name="Daza R."/>
            <person name="De Haan G."/>
            <person name="DeGray S."/>
            <person name="DeMaso C."/>
            <person name="Dhargay N."/>
            <person name="Dooley K."/>
            <person name="Dooley E."/>
            <person name="Doricent M."/>
            <person name="Dorje P."/>
            <person name="Dorjee K."/>
            <person name="Dupes A."/>
            <person name="Elong R."/>
            <person name="Falk J."/>
            <person name="Farina A."/>
            <person name="Faro S."/>
            <person name="Ferguson D."/>
            <person name="Fisher S."/>
            <person name="Foley C.D."/>
            <person name="Franke A."/>
            <person name="Friedrich D."/>
            <person name="Gadbois L."/>
            <person name="Gearin G."/>
            <person name="Gearin C.R."/>
            <person name="Giannoukos G."/>
            <person name="Goode T."/>
            <person name="Graham J."/>
            <person name="Grandbois E."/>
            <person name="Grewal S."/>
            <person name="Gyaltsen K."/>
            <person name="Hafez N."/>
            <person name="Hagos B."/>
            <person name="Hall J."/>
            <person name="Henson C."/>
            <person name="Hollinger A."/>
            <person name="Honan T."/>
            <person name="Huard M.D."/>
            <person name="Hughes L."/>
            <person name="Hurhula B."/>
            <person name="Husby M.E."/>
            <person name="Kamat A."/>
            <person name="Kanga B."/>
            <person name="Kashin S."/>
            <person name="Khazanovich D."/>
            <person name="Kisner P."/>
            <person name="Lance K."/>
            <person name="Lara M."/>
            <person name="Lee W."/>
            <person name="Lennon N."/>
            <person name="Letendre F."/>
            <person name="LeVine R."/>
            <person name="Lipovsky A."/>
            <person name="Liu X."/>
            <person name="Liu J."/>
            <person name="Liu S."/>
            <person name="Lokyitsang T."/>
            <person name="Lokyitsang Y."/>
            <person name="Lubonja R."/>
            <person name="Lui A."/>
            <person name="MacDonald P."/>
            <person name="Magnisalis V."/>
            <person name="Maru K."/>
            <person name="Matthews C."/>
            <person name="McCusker W."/>
            <person name="McDonough S."/>
            <person name="Mehta T."/>
            <person name="Meldrim J."/>
            <person name="Meneus L."/>
            <person name="Mihai O."/>
            <person name="Mihalev A."/>
            <person name="Mihova T."/>
            <person name="Mittelman R."/>
            <person name="Mlenga V."/>
            <person name="Montmayeur A."/>
            <person name="Mulrain L."/>
            <person name="Navidi A."/>
            <person name="Naylor J."/>
            <person name="Negash T."/>
            <person name="Nguyen T."/>
            <person name="Nguyen N."/>
            <person name="Nicol R."/>
            <person name="Norbu C."/>
            <person name="Norbu N."/>
            <person name="Novod N."/>
            <person name="O'Neill B."/>
            <person name="Osman S."/>
            <person name="Markiewicz E."/>
            <person name="Oyono O.L."/>
            <person name="Patti C."/>
            <person name="Phunkhang P."/>
            <person name="Pierre F."/>
            <person name="Priest M."/>
            <person name="Raghuraman S."/>
            <person name="Rege F."/>
            <person name="Reyes R."/>
            <person name="Rise C."/>
            <person name="Rogov P."/>
            <person name="Ross K."/>
            <person name="Ryan E."/>
            <person name="Settipalli S."/>
            <person name="Shea T."/>
            <person name="Sherpa N."/>
            <person name="Shi L."/>
            <person name="Shih D."/>
            <person name="Sparrow T."/>
            <person name="Spaulding J."/>
            <person name="Stalker J."/>
            <person name="Stange-Thomann N."/>
            <person name="Stavropoulos S."/>
            <person name="Stone C."/>
            <person name="Strader C."/>
            <person name="Tesfaye S."/>
            <person name="Thomson T."/>
            <person name="Thoulutsang Y."/>
            <person name="Thoulutsang D."/>
            <person name="Topham K."/>
            <person name="Topping I."/>
            <person name="Tsamla T."/>
            <person name="Vassiliev H."/>
            <person name="Vo A."/>
            <person name="Wangchuk T."/>
            <person name="Wangdi T."/>
            <person name="Weiand M."/>
            <person name="Wilkinson J."/>
            <person name="Wilson A."/>
            <person name="Yadav S."/>
            <person name="Young G."/>
            <person name="Yu Q."/>
            <person name="Zembek L."/>
            <person name="Zhong D."/>
            <person name="Zimmer A."/>
            <person name="Zwirko Z."/>
            <person name="Jaffe D.B."/>
            <person name="Alvarez P."/>
            <person name="Brockman W."/>
            <person name="Butler J."/>
            <person name="Chin C."/>
            <person name="Gnerre S."/>
            <person name="Grabherr M."/>
            <person name="Kleber M."/>
            <person name="Mauceli E."/>
            <person name="MacCallum I."/>
        </authorList>
    </citation>
    <scope>NUCLEOTIDE SEQUENCE [LARGE SCALE GENOMIC DNA]</scope>
    <source>
        <strain evidence="5">Tai18E2 / Tucson 14021-0261.01</strain>
    </source>
</reference>
<dbReference type="EMBL" id="CM000159">
    <property type="protein sequence ID" value="EDW93248.1"/>
    <property type="molecule type" value="Genomic_DNA"/>
</dbReference>
<feature type="region of interest" description="Disordered" evidence="1">
    <location>
        <begin position="560"/>
        <end position="590"/>
    </location>
</feature>
<keyword evidence="5" id="KW-1185">Reference proteome</keyword>
<dbReference type="AlphaFoldDB" id="B4PGN0"/>
<feature type="region of interest" description="Disordered" evidence="1">
    <location>
        <begin position="159"/>
        <end position="417"/>
    </location>
</feature>
<feature type="compositionally biased region" description="Basic residues" evidence="1">
    <location>
        <begin position="390"/>
        <end position="409"/>
    </location>
</feature>
<gene>
    <name evidence="4" type="primary">Dyak\GE21347</name>
    <name evidence="4" type="synonym">dyak_GLEANR_5113</name>
    <name evidence="4" type="synonym">GE21347</name>
    <name evidence="4" type="ORF">Dyak_GE21347</name>
</gene>
<reference evidence="4 5" key="2">
    <citation type="journal article" date="2007" name="PLoS Biol.">
        <title>Principles of genome evolution in the Drosophila melanogaster species group.</title>
        <authorList>
            <person name="Ranz J.M."/>
            <person name="Maurin D."/>
            <person name="Chan Y.S."/>
            <person name="von Grotthuss M."/>
            <person name="Hillier L.W."/>
            <person name="Roote J."/>
            <person name="Ashburner M."/>
            <person name="Bergman C.M."/>
        </authorList>
    </citation>
    <scope>NUCLEOTIDE SEQUENCE [LARGE SCALE GENOMIC DNA]</scope>
    <source>
        <strain evidence="5">Tai18E2 / Tucson 14021-0261.01</strain>
    </source>
</reference>
<dbReference type="Proteomes" id="UP000002282">
    <property type="component" value="Chromosome 3L"/>
</dbReference>
<feature type="region of interest" description="Disordered" evidence="1">
    <location>
        <begin position="441"/>
        <end position="466"/>
    </location>
</feature>
<keyword evidence="2" id="KW-1133">Transmembrane helix</keyword>
<dbReference type="eggNOG" id="ENOG502S5HV">
    <property type="taxonomic scope" value="Eukaryota"/>
</dbReference>
<keyword evidence="2" id="KW-0472">Membrane</keyword>
<dbReference type="KEGG" id="dya:Dyak_GE21347"/>
<evidence type="ECO:0000313" key="5">
    <source>
        <dbReference type="Proteomes" id="UP000002282"/>
    </source>
</evidence>
<dbReference type="OMA" id="AYRNQYQ"/>
<evidence type="ECO:0000256" key="2">
    <source>
        <dbReference type="SAM" id="Phobius"/>
    </source>
</evidence>
<protein>
    <submittedName>
        <fullName evidence="4">Uncharacterized protein</fullName>
    </submittedName>
</protein>
<evidence type="ECO:0000313" key="4">
    <source>
        <dbReference type="EMBL" id="EDW93248.1"/>
    </source>
</evidence>
<dbReference type="PhylomeDB" id="B4PGN0"/>
<name>B4PGN0_DROYA</name>
<feature type="compositionally biased region" description="Acidic residues" evidence="1">
    <location>
        <begin position="175"/>
        <end position="233"/>
    </location>
</feature>
<feature type="chain" id="PRO_5002821671" evidence="3">
    <location>
        <begin position="26"/>
        <end position="603"/>
    </location>
</feature>
<keyword evidence="3" id="KW-0732">Signal</keyword>
<feature type="compositionally biased region" description="Acidic residues" evidence="1">
    <location>
        <begin position="243"/>
        <end position="256"/>
    </location>
</feature>
<dbReference type="PANTHER" id="PTHR48209">
    <property type="entry name" value="AGL056WP"/>
    <property type="match status" value="1"/>
</dbReference>
<feature type="compositionally biased region" description="Low complexity" evidence="1">
    <location>
        <begin position="577"/>
        <end position="588"/>
    </location>
</feature>